<dbReference type="AlphaFoldDB" id="A0ABD5PA51"/>
<dbReference type="EMBL" id="JBHSDS010000003">
    <property type="protein sequence ID" value="MFC4357661.1"/>
    <property type="molecule type" value="Genomic_DNA"/>
</dbReference>
<keyword evidence="2" id="KW-1185">Reference proteome</keyword>
<dbReference type="Gene3D" id="2.30.110.10">
    <property type="entry name" value="Electron Transport, Fmn-binding Protein, Chain A"/>
    <property type="match status" value="1"/>
</dbReference>
<dbReference type="Proteomes" id="UP001595921">
    <property type="component" value="Unassembled WGS sequence"/>
</dbReference>
<comment type="caution">
    <text evidence="1">The sequence shown here is derived from an EMBL/GenBank/DDBJ whole genome shotgun (WGS) entry which is preliminary data.</text>
</comment>
<dbReference type="InterPro" id="IPR012349">
    <property type="entry name" value="Split_barrel_FMN-bd"/>
</dbReference>
<dbReference type="Pfam" id="PF12900">
    <property type="entry name" value="Pyridox_ox_2"/>
    <property type="match status" value="1"/>
</dbReference>
<gene>
    <name evidence="1" type="ORF">ACFO0N_06825</name>
</gene>
<accession>A0ABD5PA51</accession>
<dbReference type="InterPro" id="IPR024747">
    <property type="entry name" value="Pyridox_Oxase-rel"/>
</dbReference>
<evidence type="ECO:0000313" key="1">
    <source>
        <dbReference type="EMBL" id="MFC4357661.1"/>
    </source>
</evidence>
<proteinExistence type="predicted"/>
<reference evidence="1 2" key="1">
    <citation type="journal article" date="2019" name="Int. J. Syst. Evol. Microbiol.">
        <title>The Global Catalogue of Microorganisms (GCM) 10K type strain sequencing project: providing services to taxonomists for standard genome sequencing and annotation.</title>
        <authorList>
            <consortium name="The Broad Institute Genomics Platform"/>
            <consortium name="The Broad Institute Genome Sequencing Center for Infectious Disease"/>
            <person name="Wu L."/>
            <person name="Ma J."/>
        </authorList>
    </citation>
    <scope>NUCLEOTIDE SEQUENCE [LARGE SCALE GENOMIC DNA]</scope>
    <source>
        <strain evidence="1 2">CGMCC 1.12553</strain>
    </source>
</reference>
<dbReference type="SUPFAM" id="SSF50475">
    <property type="entry name" value="FMN-binding split barrel"/>
    <property type="match status" value="1"/>
</dbReference>
<protein>
    <submittedName>
        <fullName evidence="1">Pyridoxamine 5'-phosphate oxidase family protein</fullName>
    </submittedName>
</protein>
<organism evidence="1 2">
    <name type="scientific">Halobium salinum</name>
    <dbReference type="NCBI Taxonomy" id="1364940"/>
    <lineage>
        <taxon>Archaea</taxon>
        <taxon>Methanobacteriati</taxon>
        <taxon>Methanobacteriota</taxon>
        <taxon>Stenosarchaea group</taxon>
        <taxon>Halobacteria</taxon>
        <taxon>Halobacteriales</taxon>
        <taxon>Haloferacaceae</taxon>
        <taxon>Halobium</taxon>
    </lineage>
</organism>
<sequence length="145" mass="16506">MESDDYTYTLAMSDREIEDALREGEVGVLSLATDGDAYAIPVAYHYADRTVFFRLGEHDGSEKMQFVESTDEACFVHYDYESEMESTSIMVRGPLTRVPDAEAPDRVDIDDAYVSLRVFGEPIEELEPRLYRLDVAEWSGRKTAE</sequence>
<dbReference type="RefSeq" id="WP_267622032.1">
    <property type="nucleotide sequence ID" value="NZ_JAODIW010000006.1"/>
</dbReference>
<evidence type="ECO:0000313" key="2">
    <source>
        <dbReference type="Proteomes" id="UP001595921"/>
    </source>
</evidence>
<name>A0ABD5PA51_9EURY</name>